<keyword evidence="4" id="KW-1185">Reference proteome</keyword>
<sequence>MVILLLAIPITALIEAPGKLSAADSSSVSIAQSQPEGQDTASQSTASEQTGEQVPVQSGIVGPQKQENAGAVVPVTASLVSLWENGRVDMSYFDDALFIGDSLTQGFQIYSSSFENATYAAYVGVGPKELMQGTVSNINGEQVSAIDEILAANAGKVYILLGTNSLQNLTDEAFIKYYNDFLDYLLPQLPAETVYYIQAIPPVSAEKAAADESYALSRIQSVNDQLAQMAYTRGLNFVNLYAGLAGEDGALRAEYASGDGIHLNDAGYNAWREYLITHTAYRQGNPYLPGSPLYVG</sequence>
<comment type="caution">
    <text evidence="3">The sequence shown here is derived from an EMBL/GenBank/DDBJ whole genome shotgun (WGS) entry which is preliminary data.</text>
</comment>
<reference evidence="3 4" key="1">
    <citation type="submission" date="2024-03" db="EMBL/GenBank/DDBJ databases">
        <title>Human intestinal bacterial collection.</title>
        <authorList>
            <person name="Pauvert C."/>
            <person name="Hitch T.C.A."/>
            <person name="Clavel T."/>
        </authorList>
    </citation>
    <scope>NUCLEOTIDE SEQUENCE [LARGE SCALE GENOMIC DNA]</scope>
    <source>
        <strain evidence="3 4">CLA-JM-H11</strain>
    </source>
</reference>
<gene>
    <name evidence="3" type="ORF">WMO24_10425</name>
</gene>
<dbReference type="InterPro" id="IPR013830">
    <property type="entry name" value="SGNH_hydro"/>
</dbReference>
<dbReference type="RefSeq" id="WP_349216384.1">
    <property type="nucleotide sequence ID" value="NZ_JBBMFA010000096.1"/>
</dbReference>
<dbReference type="Gene3D" id="3.40.50.1110">
    <property type="entry name" value="SGNH hydrolase"/>
    <property type="match status" value="1"/>
</dbReference>
<evidence type="ECO:0000313" key="4">
    <source>
        <dbReference type="Proteomes" id="UP001477672"/>
    </source>
</evidence>
<feature type="domain" description="SGNH hydrolase-type esterase" evidence="2">
    <location>
        <begin position="98"/>
        <end position="269"/>
    </location>
</feature>
<accession>A0ABV1GG83</accession>
<dbReference type="EMBL" id="JBBMFA010000096">
    <property type="protein sequence ID" value="MEQ2520839.1"/>
    <property type="molecule type" value="Genomic_DNA"/>
</dbReference>
<protein>
    <submittedName>
        <fullName evidence="3">GDSL-type esterase/lipase family protein</fullName>
    </submittedName>
</protein>
<name>A0ABV1GG83_9FIRM</name>
<proteinExistence type="predicted"/>
<dbReference type="Proteomes" id="UP001477672">
    <property type="component" value="Unassembled WGS sequence"/>
</dbReference>
<dbReference type="Pfam" id="PF13472">
    <property type="entry name" value="Lipase_GDSL_2"/>
    <property type="match status" value="1"/>
</dbReference>
<dbReference type="SUPFAM" id="SSF52266">
    <property type="entry name" value="SGNH hydrolase"/>
    <property type="match status" value="1"/>
</dbReference>
<organism evidence="3 4">
    <name type="scientific">Ruthenibacterium intestinale</name>
    <dbReference type="NCBI Taxonomy" id="3133163"/>
    <lineage>
        <taxon>Bacteria</taxon>
        <taxon>Bacillati</taxon>
        <taxon>Bacillota</taxon>
        <taxon>Clostridia</taxon>
        <taxon>Eubacteriales</taxon>
        <taxon>Oscillospiraceae</taxon>
        <taxon>Ruthenibacterium</taxon>
    </lineage>
</organism>
<evidence type="ECO:0000256" key="1">
    <source>
        <dbReference type="SAM" id="MobiDB-lite"/>
    </source>
</evidence>
<feature type="region of interest" description="Disordered" evidence="1">
    <location>
        <begin position="27"/>
        <end position="55"/>
    </location>
</feature>
<dbReference type="InterPro" id="IPR036514">
    <property type="entry name" value="SGNH_hydro_sf"/>
</dbReference>
<evidence type="ECO:0000259" key="2">
    <source>
        <dbReference type="Pfam" id="PF13472"/>
    </source>
</evidence>
<evidence type="ECO:0000313" key="3">
    <source>
        <dbReference type="EMBL" id="MEQ2520839.1"/>
    </source>
</evidence>